<evidence type="ECO:0000313" key="6">
    <source>
        <dbReference type="Proteomes" id="UP000192591"/>
    </source>
</evidence>
<keyword evidence="2" id="KW-0238">DNA-binding</keyword>
<dbReference type="GO" id="GO:0003700">
    <property type="term" value="F:DNA-binding transcription factor activity"/>
    <property type="evidence" value="ECO:0007669"/>
    <property type="project" value="InterPro"/>
</dbReference>
<accession>A0A1V9A687</accession>
<proteinExistence type="predicted"/>
<dbReference type="InterPro" id="IPR018060">
    <property type="entry name" value="HTH_AraC"/>
</dbReference>
<reference evidence="5 6" key="1">
    <citation type="submission" date="2017-02" db="EMBL/GenBank/DDBJ databases">
        <title>Draft genome of Saccharomonospora sp. 154.</title>
        <authorList>
            <person name="Alonso-Carmona G.S."/>
            <person name="De La Haba R."/>
            <person name="Vera-Gargallo B."/>
            <person name="Sandoval-Trujillo A.H."/>
            <person name="Ramirez-Duran N."/>
            <person name="Ventosa A."/>
        </authorList>
    </citation>
    <scope>NUCLEOTIDE SEQUENCE [LARGE SCALE GENOMIC DNA]</scope>
    <source>
        <strain evidence="5 6">LRS4.154</strain>
    </source>
</reference>
<dbReference type="PROSITE" id="PS01124">
    <property type="entry name" value="HTH_ARAC_FAMILY_2"/>
    <property type="match status" value="1"/>
</dbReference>
<sequence length="263" mass="29347">MNLLATVVKSIWWHSGEDVRPEPQLRLPTGDVELVVNLSADRFWLPGGDEGREYYPGAVLAGPYQRAYVLRPERRSQVVGVVLRPGAARSLVGASLHELRNRHVGLDELWGADASLLRERLLAAPGPVARLRTLEHVLHDRVARSGRTPHRLAVRATACLSATPGRHGIGDLAEHLGWTARRVEQVFRSEVGLPPKVYQRLRRFRVALGKLGGQTPDWSAFALEHGYSDQAHLVREFRAHSGLTPVAYVRRQGEQLNHVPLAW</sequence>
<dbReference type="Pfam" id="PF12833">
    <property type="entry name" value="HTH_18"/>
    <property type="match status" value="1"/>
</dbReference>
<evidence type="ECO:0000256" key="3">
    <source>
        <dbReference type="ARBA" id="ARBA00023163"/>
    </source>
</evidence>
<dbReference type="PANTHER" id="PTHR46796">
    <property type="entry name" value="HTH-TYPE TRANSCRIPTIONAL ACTIVATOR RHAS-RELATED"/>
    <property type="match status" value="1"/>
</dbReference>
<protein>
    <recommendedName>
        <fullName evidence="4">HTH araC/xylS-type domain-containing protein</fullName>
    </recommendedName>
</protein>
<dbReference type="InterPro" id="IPR050204">
    <property type="entry name" value="AraC_XylS_family_regulators"/>
</dbReference>
<gene>
    <name evidence="5" type="ORF">B1813_10220</name>
</gene>
<organism evidence="5 6">
    <name type="scientific">Saccharomonospora piscinae</name>
    <dbReference type="NCBI Taxonomy" id="687388"/>
    <lineage>
        <taxon>Bacteria</taxon>
        <taxon>Bacillati</taxon>
        <taxon>Actinomycetota</taxon>
        <taxon>Actinomycetes</taxon>
        <taxon>Pseudonocardiales</taxon>
        <taxon>Pseudonocardiaceae</taxon>
        <taxon>Saccharomonospora</taxon>
    </lineage>
</organism>
<dbReference type="STRING" id="1962155.B1813_10220"/>
<dbReference type="Proteomes" id="UP000192591">
    <property type="component" value="Unassembled WGS sequence"/>
</dbReference>
<dbReference type="GO" id="GO:0043565">
    <property type="term" value="F:sequence-specific DNA binding"/>
    <property type="evidence" value="ECO:0007669"/>
    <property type="project" value="InterPro"/>
</dbReference>
<dbReference type="Pfam" id="PF20240">
    <property type="entry name" value="DUF6597"/>
    <property type="match status" value="1"/>
</dbReference>
<evidence type="ECO:0000256" key="1">
    <source>
        <dbReference type="ARBA" id="ARBA00023015"/>
    </source>
</evidence>
<dbReference type="AlphaFoldDB" id="A0A1V9A687"/>
<dbReference type="SMART" id="SM00342">
    <property type="entry name" value="HTH_ARAC"/>
    <property type="match status" value="1"/>
</dbReference>
<dbReference type="PANTHER" id="PTHR46796:SF15">
    <property type="entry name" value="BLL1074 PROTEIN"/>
    <property type="match status" value="1"/>
</dbReference>
<keyword evidence="1" id="KW-0805">Transcription regulation</keyword>
<keyword evidence="6" id="KW-1185">Reference proteome</keyword>
<dbReference type="SUPFAM" id="SSF46689">
    <property type="entry name" value="Homeodomain-like"/>
    <property type="match status" value="1"/>
</dbReference>
<evidence type="ECO:0000259" key="4">
    <source>
        <dbReference type="PROSITE" id="PS01124"/>
    </source>
</evidence>
<dbReference type="InterPro" id="IPR009057">
    <property type="entry name" value="Homeodomain-like_sf"/>
</dbReference>
<evidence type="ECO:0000256" key="2">
    <source>
        <dbReference type="ARBA" id="ARBA00023125"/>
    </source>
</evidence>
<dbReference type="InterPro" id="IPR046532">
    <property type="entry name" value="DUF6597"/>
</dbReference>
<dbReference type="RefSeq" id="WP_176218256.1">
    <property type="nucleotide sequence ID" value="NZ_MWIH01000005.1"/>
</dbReference>
<feature type="domain" description="HTH araC/xylS-type" evidence="4">
    <location>
        <begin position="169"/>
        <end position="251"/>
    </location>
</feature>
<comment type="caution">
    <text evidence="5">The sequence shown here is derived from an EMBL/GenBank/DDBJ whole genome shotgun (WGS) entry which is preliminary data.</text>
</comment>
<evidence type="ECO:0000313" key="5">
    <source>
        <dbReference type="EMBL" id="OQO92548.1"/>
    </source>
</evidence>
<name>A0A1V9A687_SACPI</name>
<dbReference type="Gene3D" id="1.10.10.60">
    <property type="entry name" value="Homeodomain-like"/>
    <property type="match status" value="1"/>
</dbReference>
<keyword evidence="3" id="KW-0804">Transcription</keyword>
<dbReference type="EMBL" id="MWIH01000005">
    <property type="protein sequence ID" value="OQO92548.1"/>
    <property type="molecule type" value="Genomic_DNA"/>
</dbReference>